<proteinExistence type="predicted"/>
<protein>
    <submittedName>
        <fullName evidence="2">Uncharacterized protein</fullName>
    </submittedName>
</protein>
<dbReference type="VEuPathDB" id="FungiDB:MELLADRAFT_92493"/>
<gene>
    <name evidence="2" type="ORF">MELLADRAFT_92493</name>
</gene>
<feature type="compositionally biased region" description="Basic and acidic residues" evidence="1">
    <location>
        <begin position="45"/>
        <end position="65"/>
    </location>
</feature>
<dbReference type="Proteomes" id="UP000001072">
    <property type="component" value="Unassembled WGS sequence"/>
</dbReference>
<organism evidence="3">
    <name type="scientific">Melampsora larici-populina (strain 98AG31 / pathotype 3-4-7)</name>
    <name type="common">Poplar leaf rust fungus</name>
    <dbReference type="NCBI Taxonomy" id="747676"/>
    <lineage>
        <taxon>Eukaryota</taxon>
        <taxon>Fungi</taxon>
        <taxon>Dikarya</taxon>
        <taxon>Basidiomycota</taxon>
        <taxon>Pucciniomycotina</taxon>
        <taxon>Pucciniomycetes</taxon>
        <taxon>Pucciniales</taxon>
        <taxon>Melampsoraceae</taxon>
        <taxon>Melampsora</taxon>
    </lineage>
</organism>
<feature type="compositionally biased region" description="Polar residues" evidence="1">
    <location>
        <begin position="68"/>
        <end position="91"/>
    </location>
</feature>
<dbReference type="OrthoDB" id="2501673at2759"/>
<accession>F4R8N5</accession>
<dbReference type="KEGG" id="mlr:MELLADRAFT_92493"/>
<feature type="compositionally biased region" description="Polar residues" evidence="1">
    <location>
        <begin position="24"/>
        <end position="33"/>
    </location>
</feature>
<name>F4R8N5_MELLP</name>
<evidence type="ECO:0000256" key="1">
    <source>
        <dbReference type="SAM" id="MobiDB-lite"/>
    </source>
</evidence>
<feature type="compositionally biased region" description="Basic and acidic residues" evidence="1">
    <location>
        <begin position="9"/>
        <end position="23"/>
    </location>
</feature>
<feature type="region of interest" description="Disordered" evidence="1">
    <location>
        <begin position="1"/>
        <end position="165"/>
    </location>
</feature>
<dbReference type="EMBL" id="GL883093">
    <property type="protein sequence ID" value="EGG11084.1"/>
    <property type="molecule type" value="Genomic_DNA"/>
</dbReference>
<dbReference type="InParanoid" id="F4R8N5"/>
<evidence type="ECO:0000313" key="2">
    <source>
        <dbReference type="EMBL" id="EGG11084.1"/>
    </source>
</evidence>
<sequence length="401" mass="45019">MISPSNLIYKEKIPLRHNQKDSNRTGTMKSAFSNFKRRFSLADPKASEASHHPNRLHKPDTRAKTEAISINDTSPSPSQKDNQVSDITSLKSIKESEEPIEISTEAEADEVASVSPASPTEATPKEEAVPIPESPPHIFAGLNGGPGNLDSSGKNGEDSEKTAEVKRDISARLEYDRDGNLRIEGATIAQEDFQTLKPVIREKVHHHVVEEIQKVKIRERHITHIRHHVQPITQSVGFRHESNTYRLGALSAEDPTQVVTLDHAQIDDMIRHHLSKFQDSELAEHHCPPTSTVVLPDIEKETTVVHKYEIIQPVIVEPDPQFRFSFRDDRDPISKDIVVGADGAMACKGGVETEILRLTSMVKELKVENHDLRSRLNLETQKVTNIQHEVMEAIRLTEIRL</sequence>
<dbReference type="HOGENOM" id="CLU_687122_0_0_1"/>
<reference evidence="3" key="1">
    <citation type="journal article" date="2011" name="Proc. Natl. Acad. Sci. U.S.A.">
        <title>Obligate biotrophy features unraveled by the genomic analysis of rust fungi.</title>
        <authorList>
            <person name="Duplessis S."/>
            <person name="Cuomo C.A."/>
            <person name="Lin Y.-C."/>
            <person name="Aerts A."/>
            <person name="Tisserant E."/>
            <person name="Veneault-Fourrey C."/>
            <person name="Joly D.L."/>
            <person name="Hacquard S."/>
            <person name="Amselem J."/>
            <person name="Cantarel B.L."/>
            <person name="Chiu R."/>
            <person name="Coutinho P.M."/>
            <person name="Feau N."/>
            <person name="Field M."/>
            <person name="Frey P."/>
            <person name="Gelhaye E."/>
            <person name="Goldberg J."/>
            <person name="Grabherr M.G."/>
            <person name="Kodira C.D."/>
            <person name="Kohler A."/>
            <person name="Kuees U."/>
            <person name="Lindquist E.A."/>
            <person name="Lucas S.M."/>
            <person name="Mago R."/>
            <person name="Mauceli E."/>
            <person name="Morin E."/>
            <person name="Murat C."/>
            <person name="Pangilinan J.L."/>
            <person name="Park R."/>
            <person name="Pearson M."/>
            <person name="Quesneville H."/>
            <person name="Rouhier N."/>
            <person name="Sakthikumar S."/>
            <person name="Salamov A.A."/>
            <person name="Schmutz J."/>
            <person name="Selles B."/>
            <person name="Shapiro H."/>
            <person name="Tanguay P."/>
            <person name="Tuskan G.A."/>
            <person name="Henrissat B."/>
            <person name="Van de Peer Y."/>
            <person name="Rouze P."/>
            <person name="Ellis J.G."/>
            <person name="Dodds P.N."/>
            <person name="Schein J.E."/>
            <person name="Zhong S."/>
            <person name="Hamelin R.C."/>
            <person name="Grigoriev I.V."/>
            <person name="Szabo L.J."/>
            <person name="Martin F."/>
        </authorList>
    </citation>
    <scope>NUCLEOTIDE SEQUENCE [LARGE SCALE GENOMIC DNA]</scope>
    <source>
        <strain evidence="3">98AG31 / pathotype 3-4-7</strain>
    </source>
</reference>
<feature type="compositionally biased region" description="Acidic residues" evidence="1">
    <location>
        <begin position="98"/>
        <end position="110"/>
    </location>
</feature>
<feature type="compositionally biased region" description="Basic and acidic residues" evidence="1">
    <location>
        <begin position="155"/>
        <end position="165"/>
    </location>
</feature>
<dbReference type="GeneID" id="18936266"/>
<dbReference type="AlphaFoldDB" id="F4R8N5"/>
<keyword evidence="3" id="KW-1185">Reference proteome</keyword>
<dbReference type="RefSeq" id="XP_007405686.1">
    <property type="nucleotide sequence ID" value="XM_007405624.1"/>
</dbReference>
<evidence type="ECO:0000313" key="3">
    <source>
        <dbReference type="Proteomes" id="UP000001072"/>
    </source>
</evidence>